<dbReference type="SUPFAM" id="SSF56784">
    <property type="entry name" value="HAD-like"/>
    <property type="match status" value="1"/>
</dbReference>
<evidence type="ECO:0000256" key="1">
    <source>
        <dbReference type="ARBA" id="ARBA00022801"/>
    </source>
</evidence>
<dbReference type="Gene3D" id="3.40.50.1000">
    <property type="entry name" value="HAD superfamily/HAD-like"/>
    <property type="match status" value="1"/>
</dbReference>
<organism evidence="2 3">
    <name type="scientific">Pyricularia oryzae</name>
    <name type="common">Rice blast fungus</name>
    <name type="synonym">Magnaporthe oryzae</name>
    <dbReference type="NCBI Taxonomy" id="318829"/>
    <lineage>
        <taxon>Eukaryota</taxon>
        <taxon>Fungi</taxon>
        <taxon>Dikarya</taxon>
        <taxon>Ascomycota</taxon>
        <taxon>Pezizomycotina</taxon>
        <taxon>Sordariomycetes</taxon>
        <taxon>Sordariomycetidae</taxon>
        <taxon>Magnaporthales</taxon>
        <taxon>Pyriculariaceae</taxon>
        <taxon>Pyricularia</taxon>
    </lineage>
</organism>
<dbReference type="InterPro" id="IPR006384">
    <property type="entry name" value="HAD_hydro_PyrdxlP_Pase-like"/>
</dbReference>
<dbReference type="Pfam" id="PF12710">
    <property type="entry name" value="HAD"/>
    <property type="match status" value="1"/>
</dbReference>
<dbReference type="NCBIfam" id="TIGR01489">
    <property type="entry name" value="DKMTPPase-SF"/>
    <property type="match status" value="1"/>
</dbReference>
<dbReference type="AlphaFoldDB" id="A0A4P7NP52"/>
<protein>
    <recommendedName>
        <fullName evidence="4">Phosphoserine phosphatase</fullName>
    </recommendedName>
</protein>
<dbReference type="InterPro" id="IPR023214">
    <property type="entry name" value="HAD_sf"/>
</dbReference>
<dbReference type="Proteomes" id="UP000294847">
    <property type="component" value="Chromosome 6"/>
</dbReference>
<evidence type="ECO:0000313" key="2">
    <source>
        <dbReference type="EMBL" id="QBZ64101.1"/>
    </source>
</evidence>
<dbReference type="Gene3D" id="3.90.1470.20">
    <property type="match status" value="1"/>
</dbReference>
<dbReference type="NCBIfam" id="TIGR01488">
    <property type="entry name" value="HAD-SF-IB"/>
    <property type="match status" value="1"/>
</dbReference>
<dbReference type="PANTHER" id="PTHR28181">
    <property type="entry name" value="UPF0655 PROTEIN YCR015C"/>
    <property type="match status" value="1"/>
</dbReference>
<sequence length="257" mass="28815">MGSITATDELPALRTQPKIIFFTDFDGTITVQDSNDWLTDNLGYGREKRRAANIDVLEGRVDFRDVFTGMLESVPVPFNECVNLLLENVKLDPAFARFYEWCRDNNVPIVILSGGMRPIIQALLRKLIGEEAVNNIQIVSNDVAVRKGKTSMDEPNGWEIVFHDDSGFGHDKSIEIRKYSSLKEKPVMLYAGDGVSDLSAAKETDLLFAKEGRDLVKFCETEKVPYTTFSDFSSILETVKDLSDGKLSVKDVAKKFD</sequence>
<gene>
    <name evidence="2" type="ORF">PoMZ_05793</name>
</gene>
<evidence type="ECO:0000313" key="3">
    <source>
        <dbReference type="Proteomes" id="UP000294847"/>
    </source>
</evidence>
<accession>A0A4P7NP52</accession>
<proteinExistence type="predicted"/>
<evidence type="ECO:0008006" key="4">
    <source>
        <dbReference type="Google" id="ProtNLM"/>
    </source>
</evidence>
<reference evidence="2 3" key="1">
    <citation type="journal article" date="2019" name="Mol. Biol. Evol.">
        <title>Blast fungal genomes show frequent chromosomal changes, gene gains and losses, and effector gene turnover.</title>
        <authorList>
            <person name="Gomez Luciano L.B."/>
            <person name="Jason Tsai I."/>
            <person name="Chuma I."/>
            <person name="Tosa Y."/>
            <person name="Chen Y.H."/>
            <person name="Li J.Y."/>
            <person name="Li M.Y."/>
            <person name="Jade Lu M.Y."/>
            <person name="Nakayashiki H."/>
            <person name="Li W.H."/>
        </authorList>
    </citation>
    <scope>NUCLEOTIDE SEQUENCE [LARGE SCALE GENOMIC DNA]</scope>
    <source>
        <strain evidence="2">MZ5-1-6</strain>
    </source>
</reference>
<keyword evidence="1" id="KW-0378">Hydrolase</keyword>
<dbReference type="InterPro" id="IPR036412">
    <property type="entry name" value="HAD-like_sf"/>
</dbReference>
<name>A0A4P7NP52_PYROR</name>
<dbReference type="PANTHER" id="PTHR28181:SF2">
    <property type="entry name" value="PHOSPHORIC MONOESTER HYDROLASE"/>
    <property type="match status" value="1"/>
</dbReference>
<dbReference type="GO" id="GO:0016791">
    <property type="term" value="F:phosphatase activity"/>
    <property type="evidence" value="ECO:0007669"/>
    <property type="project" value="InterPro"/>
</dbReference>
<dbReference type="InterPro" id="IPR050849">
    <property type="entry name" value="HAD-like_hydrolase_phosphatase"/>
</dbReference>
<dbReference type="EMBL" id="CP034209">
    <property type="protein sequence ID" value="QBZ64101.1"/>
    <property type="molecule type" value="Genomic_DNA"/>
</dbReference>